<accession>A0ABY8WWU7</accession>
<evidence type="ECO:0000256" key="2">
    <source>
        <dbReference type="SAM" id="Phobius"/>
    </source>
</evidence>
<name>A0ABY8WWU7_9BACT</name>
<proteinExistence type="predicted"/>
<dbReference type="Gene3D" id="1.20.5.340">
    <property type="match status" value="1"/>
</dbReference>
<keyword evidence="2" id="KW-0472">Membrane</keyword>
<evidence type="ECO:0000313" key="3">
    <source>
        <dbReference type="EMBL" id="WIO46130.1"/>
    </source>
</evidence>
<evidence type="ECO:0000313" key="4">
    <source>
        <dbReference type="Proteomes" id="UP001177295"/>
    </source>
</evidence>
<organism evidence="3 4">
    <name type="scientific">Candidatus Southlakia epibionticum</name>
    <dbReference type="NCBI Taxonomy" id="3043284"/>
    <lineage>
        <taxon>Bacteria</taxon>
        <taxon>Candidatus Saccharimonadota</taxon>
        <taxon>Candidatus Saccharimonadia</taxon>
        <taxon>Candidatus Saccharimonadales</taxon>
        <taxon>Candidatus Saccharimonadaceae</taxon>
        <taxon>Candidatus Southlakia</taxon>
    </lineage>
</organism>
<evidence type="ECO:0000256" key="1">
    <source>
        <dbReference type="SAM" id="Coils"/>
    </source>
</evidence>
<keyword evidence="4" id="KW-1185">Reference proteome</keyword>
<sequence length="332" mass="37088">MNGAAKPKRTSFIRSFAAIAVAAGGLAAAYWFGPQLLDEFRAQQYTPSSQISAIEQRVTLTSAGKRIFHATSPEVQGSEQFNSSCHSVERTTAILGCYYRDRIYLYNVQNDELDGALDVTAAHELLHAAYARLNALERQKVDGLVRAAYQKVKDEPTLKRLMEYYKQAEPGAEVNELHSILGTTIANLDSELERHYARYFTNRASIVALNQRYTQVFSELDQQAASLKTKISTEESALKTETDTYQNELNQLNSDIQSFNQRAASGDFSSQEFYAARNVLSGRVAALNRRQNQLNARISAYNTMIVEYNKLAVRAQQLNQSMNGVSAPSEVK</sequence>
<dbReference type="EMBL" id="CP124550">
    <property type="protein sequence ID" value="WIO46130.1"/>
    <property type="molecule type" value="Genomic_DNA"/>
</dbReference>
<dbReference type="Proteomes" id="UP001177295">
    <property type="component" value="Chromosome"/>
</dbReference>
<keyword evidence="2" id="KW-0812">Transmembrane</keyword>
<feature type="transmembrane region" description="Helical" evidence="2">
    <location>
        <begin position="12"/>
        <end position="33"/>
    </location>
</feature>
<evidence type="ECO:0008006" key="5">
    <source>
        <dbReference type="Google" id="ProtNLM"/>
    </source>
</evidence>
<keyword evidence="1" id="KW-0175">Coiled coil</keyword>
<keyword evidence="2" id="KW-1133">Transmembrane helix</keyword>
<feature type="coiled-coil region" evidence="1">
    <location>
        <begin position="235"/>
        <end position="262"/>
    </location>
</feature>
<protein>
    <recommendedName>
        <fullName evidence="5">Chromosome partition protein Smc</fullName>
    </recommendedName>
</protein>
<gene>
    <name evidence="3" type="ORF">SEML1_0511</name>
</gene>
<reference evidence="3 4" key="1">
    <citation type="journal article" date="2023" name="Cell">
        <title>Genetic manipulation of Patescibacteria provides mechanistic insights into microbial dark matter and the epibiotic lifestyle.</title>
        <authorList>
            <person name="Wang Y."/>
            <person name="Gallagher L.A."/>
            <person name="Andrade P.A."/>
            <person name="Liu A."/>
            <person name="Humphreys I.R."/>
            <person name="Turkarslan S."/>
            <person name="Cutler K.J."/>
            <person name="Arrieta-Ortiz M.L."/>
            <person name="Li Y."/>
            <person name="Radey M.C."/>
            <person name="McLean J.S."/>
            <person name="Cong Q."/>
            <person name="Baker D."/>
            <person name="Baliga N.S."/>
            <person name="Peterson S.B."/>
            <person name="Mougous J.D."/>
        </authorList>
    </citation>
    <scope>NUCLEOTIDE SEQUENCE [LARGE SCALE GENOMIC DNA]</scope>
    <source>
        <strain evidence="3 4">ML1</strain>
    </source>
</reference>
<dbReference type="RefSeq" id="WP_376753675.1">
    <property type="nucleotide sequence ID" value="NZ_CP124550.1"/>
</dbReference>